<keyword evidence="11" id="KW-0961">Cell wall biogenesis/degradation</keyword>
<dbReference type="EMBL" id="PSQE01000001">
    <property type="protein sequence ID" value="RHN81977.1"/>
    <property type="molecule type" value="Genomic_DNA"/>
</dbReference>
<dbReference type="GO" id="GO:0016020">
    <property type="term" value="C:membrane"/>
    <property type="evidence" value="ECO:0007669"/>
    <property type="project" value="UniProtKB-SubCell"/>
</dbReference>
<dbReference type="InterPro" id="IPR051582">
    <property type="entry name" value="LRR_extensin-like_regulator"/>
</dbReference>
<evidence type="ECO:0000256" key="7">
    <source>
        <dbReference type="ARBA" id="ARBA00022737"/>
    </source>
</evidence>
<dbReference type="InterPro" id="IPR013210">
    <property type="entry name" value="LRR_N_plant-typ"/>
</dbReference>
<comment type="subcellular location">
    <subcellularLocation>
        <location evidence="2">Membrane</location>
    </subcellularLocation>
    <subcellularLocation>
        <location evidence="1">Secreted</location>
        <location evidence="1">Cell wall</location>
    </subcellularLocation>
</comment>
<evidence type="ECO:0000256" key="2">
    <source>
        <dbReference type="ARBA" id="ARBA00004370"/>
    </source>
</evidence>
<organism evidence="15 16">
    <name type="scientific">Medicago truncatula</name>
    <name type="common">Barrel medic</name>
    <name type="synonym">Medicago tribuloides</name>
    <dbReference type="NCBI Taxonomy" id="3880"/>
    <lineage>
        <taxon>Eukaryota</taxon>
        <taxon>Viridiplantae</taxon>
        <taxon>Streptophyta</taxon>
        <taxon>Embryophyta</taxon>
        <taxon>Tracheophyta</taxon>
        <taxon>Spermatophyta</taxon>
        <taxon>Magnoliopsida</taxon>
        <taxon>eudicotyledons</taxon>
        <taxon>Gunneridae</taxon>
        <taxon>Pentapetalae</taxon>
        <taxon>rosids</taxon>
        <taxon>fabids</taxon>
        <taxon>Fabales</taxon>
        <taxon>Fabaceae</taxon>
        <taxon>Papilionoideae</taxon>
        <taxon>50 kb inversion clade</taxon>
        <taxon>NPAAA clade</taxon>
        <taxon>Hologalegina</taxon>
        <taxon>IRL clade</taxon>
        <taxon>Trifolieae</taxon>
        <taxon>Medicago</taxon>
    </lineage>
</organism>
<keyword evidence="10" id="KW-0379">Hydroxylation</keyword>
<comment type="caution">
    <text evidence="15">The sequence shown here is derived from an EMBL/GenBank/DDBJ whole genome shotgun (WGS) entry which is preliminary data.</text>
</comment>
<dbReference type="PANTHER" id="PTHR32093">
    <property type="entry name" value="LEUCINE-RICH REPEAT EXTENSIN-LIKE PROTEIN 3-RELATED"/>
    <property type="match status" value="1"/>
</dbReference>
<dbReference type="SUPFAM" id="SSF52058">
    <property type="entry name" value="L domain-like"/>
    <property type="match status" value="1"/>
</dbReference>
<dbReference type="GO" id="GO:0071555">
    <property type="term" value="P:cell wall organization"/>
    <property type="evidence" value="ECO:0007669"/>
    <property type="project" value="UniProtKB-KW"/>
</dbReference>
<evidence type="ECO:0000256" key="12">
    <source>
        <dbReference type="ARBA" id="ARBA00041871"/>
    </source>
</evidence>
<keyword evidence="4" id="KW-0964">Secreted</keyword>
<evidence type="ECO:0000256" key="4">
    <source>
        <dbReference type="ARBA" id="ARBA00022525"/>
    </source>
</evidence>
<keyword evidence="9" id="KW-0325">Glycoprotein</keyword>
<dbReference type="Proteomes" id="UP000265566">
    <property type="component" value="Chromosome 1"/>
</dbReference>
<evidence type="ECO:0000256" key="8">
    <source>
        <dbReference type="ARBA" id="ARBA00023136"/>
    </source>
</evidence>
<dbReference type="OrthoDB" id="676979at2759"/>
<dbReference type="InterPro" id="IPR001611">
    <property type="entry name" value="Leu-rich_rpt"/>
</dbReference>
<evidence type="ECO:0000256" key="10">
    <source>
        <dbReference type="ARBA" id="ARBA00023278"/>
    </source>
</evidence>
<gene>
    <name evidence="15" type="ORF">MtrunA17_Chr1g0204931</name>
</gene>
<protein>
    <recommendedName>
        <fullName evidence="12">Cell wall hydroxyproline-rich glycoprotein</fullName>
    </recommendedName>
</protein>
<feature type="domain" description="Leucine-rich repeat-containing N-terminal plant-type" evidence="14">
    <location>
        <begin position="41"/>
        <end position="73"/>
    </location>
</feature>
<keyword evidence="8" id="KW-0472">Membrane</keyword>
<proteinExistence type="predicted"/>
<evidence type="ECO:0000256" key="5">
    <source>
        <dbReference type="ARBA" id="ARBA00022614"/>
    </source>
</evidence>
<dbReference type="Gene3D" id="3.80.10.10">
    <property type="entry name" value="Ribonuclease Inhibitor"/>
    <property type="match status" value="1"/>
</dbReference>
<dbReference type="AlphaFoldDB" id="A0A396K8C6"/>
<keyword evidence="5" id="KW-0433">Leucine-rich repeat</keyword>
<dbReference type="Pfam" id="PF08263">
    <property type="entry name" value="LRRNT_2"/>
    <property type="match status" value="1"/>
</dbReference>
<evidence type="ECO:0000313" key="15">
    <source>
        <dbReference type="EMBL" id="RHN81977.1"/>
    </source>
</evidence>
<dbReference type="PANTHER" id="PTHR32093:SF121">
    <property type="entry name" value="LEUCINE-RICH REPEAT EXTENSIN-LIKE PROTEIN 6"/>
    <property type="match status" value="1"/>
</dbReference>
<dbReference type="FunFam" id="3.80.10.10:FF:000224">
    <property type="entry name" value="Leucine-rich repeat extensin-like protein 1"/>
    <property type="match status" value="1"/>
</dbReference>
<accession>A0A396K8C6</accession>
<feature type="chain" id="PRO_5017241403" description="Cell wall hydroxyproline-rich glycoprotein" evidence="13">
    <location>
        <begin position="26"/>
        <end position="382"/>
    </location>
</feature>
<reference evidence="16" key="1">
    <citation type="journal article" date="2018" name="Nat. Plants">
        <title>Whole-genome landscape of Medicago truncatula symbiotic genes.</title>
        <authorList>
            <person name="Pecrix Y."/>
            <person name="Staton S.E."/>
            <person name="Sallet E."/>
            <person name="Lelandais-Briere C."/>
            <person name="Moreau S."/>
            <person name="Carrere S."/>
            <person name="Blein T."/>
            <person name="Jardinaud M.F."/>
            <person name="Latrasse D."/>
            <person name="Zouine M."/>
            <person name="Zahm M."/>
            <person name="Kreplak J."/>
            <person name="Mayjonade B."/>
            <person name="Satge C."/>
            <person name="Perez M."/>
            <person name="Cauet S."/>
            <person name="Marande W."/>
            <person name="Chantry-Darmon C."/>
            <person name="Lopez-Roques C."/>
            <person name="Bouchez O."/>
            <person name="Berard A."/>
            <person name="Debelle F."/>
            <person name="Munos S."/>
            <person name="Bendahmane A."/>
            <person name="Berges H."/>
            <person name="Niebel A."/>
            <person name="Buitink J."/>
            <person name="Frugier F."/>
            <person name="Benhamed M."/>
            <person name="Crespi M."/>
            <person name="Gouzy J."/>
            <person name="Gamas P."/>
        </authorList>
    </citation>
    <scope>NUCLEOTIDE SEQUENCE [LARGE SCALE GENOMIC DNA]</scope>
    <source>
        <strain evidence="16">cv. Jemalong A17</strain>
    </source>
</reference>
<dbReference type="FunFam" id="3.80.10.10:FF:000041">
    <property type="entry name" value="LRR receptor-like serine/threonine-protein kinase ERECTA"/>
    <property type="match status" value="1"/>
</dbReference>
<dbReference type="Gramene" id="rna6088">
    <property type="protein sequence ID" value="RHN81977.1"/>
    <property type="gene ID" value="gene6088"/>
</dbReference>
<feature type="signal peptide" evidence="13">
    <location>
        <begin position="1"/>
        <end position="25"/>
    </location>
</feature>
<name>A0A396K8C6_MEDTR</name>
<evidence type="ECO:0000256" key="6">
    <source>
        <dbReference type="ARBA" id="ARBA00022729"/>
    </source>
</evidence>
<keyword evidence="7" id="KW-0677">Repeat</keyword>
<evidence type="ECO:0000256" key="3">
    <source>
        <dbReference type="ARBA" id="ARBA00022512"/>
    </source>
</evidence>
<evidence type="ECO:0000313" key="16">
    <source>
        <dbReference type="Proteomes" id="UP000265566"/>
    </source>
</evidence>
<evidence type="ECO:0000259" key="14">
    <source>
        <dbReference type="Pfam" id="PF08263"/>
    </source>
</evidence>
<evidence type="ECO:0000256" key="13">
    <source>
        <dbReference type="SAM" id="SignalP"/>
    </source>
</evidence>
<evidence type="ECO:0000256" key="9">
    <source>
        <dbReference type="ARBA" id="ARBA00023180"/>
    </source>
</evidence>
<evidence type="ECO:0000256" key="1">
    <source>
        <dbReference type="ARBA" id="ARBA00004191"/>
    </source>
</evidence>
<sequence length="382" mass="42400">MESSYSPKLLISFIVILISINPSSHQSLPPLNPRLTKAYIALQAWKQTFTSDPKNTTLNWYGPNVCNYTGILCAPSLDDPYINTVAGIDINHANIAGSLPEELGLLTDIALFHINSNRFYGSLPNSFNHLHLLHELDISNNQFSGTFPEVVLCIPSLKYLDIRYNNFQGNVPKGLFDLKLDALFINNNKFKFSLPENFGKMPASVVVFANNDIQGCIPSSVAYMKDTINEIIMTNSGMKGCLPNDIGKLDKVTVFDVSFNEFVGELPESISGMKSLEQLNVAHNKFSGVIPESICRLPRLKNLTYSYNYLSGESEICVKLDDKDDTKNCIPHMHFQRSSHGCDAFYEHPVHCTGVGCSFVTLPPPPPSCPPPPPPAAYHHYL</sequence>
<keyword evidence="3" id="KW-0134">Cell wall</keyword>
<dbReference type="InterPro" id="IPR032675">
    <property type="entry name" value="LRR_dom_sf"/>
</dbReference>
<keyword evidence="6 13" id="KW-0732">Signal</keyword>
<evidence type="ECO:0000256" key="11">
    <source>
        <dbReference type="ARBA" id="ARBA00023316"/>
    </source>
</evidence>
<dbReference type="Pfam" id="PF13855">
    <property type="entry name" value="LRR_8"/>
    <property type="match status" value="2"/>
</dbReference>